<reference evidence="1 2" key="1">
    <citation type="submission" date="2017-05" db="EMBL/GenBank/DDBJ databases">
        <authorList>
            <person name="Varghese N."/>
            <person name="Submissions S."/>
        </authorList>
    </citation>
    <scope>NUCLEOTIDE SEQUENCE [LARGE SCALE GENOMIC DNA]</scope>
    <source>
        <strain evidence="1 2">DSM 19036</strain>
    </source>
</reference>
<accession>A0A521C8N2</accession>
<name>A0A521C8N2_9SPHI</name>
<proteinExistence type="predicted"/>
<evidence type="ECO:0000313" key="1">
    <source>
        <dbReference type="EMBL" id="SMO55725.1"/>
    </source>
</evidence>
<evidence type="ECO:0000313" key="2">
    <source>
        <dbReference type="Proteomes" id="UP000320300"/>
    </source>
</evidence>
<keyword evidence="2" id="KW-1185">Reference proteome</keyword>
<sequence>MTTSQVLYDGVPKKLLPKSKMSRIGGMIYKFFAKLSKKDLQIPDDFGLTHLDGYSGRC</sequence>
<organism evidence="1 2">
    <name type="scientific">Pedobacter westerhofensis</name>
    <dbReference type="NCBI Taxonomy" id="425512"/>
    <lineage>
        <taxon>Bacteria</taxon>
        <taxon>Pseudomonadati</taxon>
        <taxon>Bacteroidota</taxon>
        <taxon>Sphingobacteriia</taxon>
        <taxon>Sphingobacteriales</taxon>
        <taxon>Sphingobacteriaceae</taxon>
        <taxon>Pedobacter</taxon>
    </lineage>
</organism>
<dbReference type="EMBL" id="FXTN01000003">
    <property type="protein sequence ID" value="SMO55725.1"/>
    <property type="molecule type" value="Genomic_DNA"/>
</dbReference>
<protein>
    <submittedName>
        <fullName evidence="1">Uncharacterized protein</fullName>
    </submittedName>
</protein>
<dbReference type="Proteomes" id="UP000320300">
    <property type="component" value="Unassembled WGS sequence"/>
</dbReference>
<gene>
    <name evidence="1" type="ORF">SAMN06265348_103316</name>
</gene>
<dbReference type="AlphaFoldDB" id="A0A521C8N2"/>